<dbReference type="RefSeq" id="WP_024905251.1">
    <property type="nucleotide sequence ID" value="NZ_CADFGU010000003.1"/>
</dbReference>
<dbReference type="InterPro" id="IPR011006">
    <property type="entry name" value="CheY-like_superfamily"/>
</dbReference>
<dbReference type="Pfam" id="PF00072">
    <property type="entry name" value="Response_reg"/>
    <property type="match status" value="1"/>
</dbReference>
<accession>A0A0F5K1I0</accession>
<dbReference type="GO" id="GO:0000160">
    <property type="term" value="P:phosphorelay signal transduction system"/>
    <property type="evidence" value="ECO:0007669"/>
    <property type="project" value="InterPro"/>
</dbReference>
<evidence type="ECO:0000259" key="5">
    <source>
        <dbReference type="PROSITE" id="PS50887"/>
    </source>
</evidence>
<dbReference type="Gene3D" id="3.40.50.2300">
    <property type="match status" value="1"/>
</dbReference>
<feature type="modified residue" description="4-aspartylphosphate" evidence="3">
    <location>
        <position position="64"/>
    </location>
</feature>
<protein>
    <recommendedName>
        <fullName evidence="1">diguanylate cyclase</fullName>
        <ecNumber evidence="1">2.7.7.65</ecNumber>
    </recommendedName>
</protein>
<dbReference type="PANTHER" id="PTHR45138:SF9">
    <property type="entry name" value="DIGUANYLATE CYCLASE DGCM-RELATED"/>
    <property type="match status" value="1"/>
</dbReference>
<dbReference type="FunFam" id="3.30.70.270:FF:000001">
    <property type="entry name" value="Diguanylate cyclase domain protein"/>
    <property type="match status" value="1"/>
</dbReference>
<name>A0A0F5K1I0_9BURK</name>
<dbReference type="PROSITE" id="PS50887">
    <property type="entry name" value="GGDEF"/>
    <property type="match status" value="1"/>
</dbReference>
<sequence length="319" mass="36133">MSNLNELIERRGQLPRILIVDDQPAIIYSLQTIFDSHYEIFFATSGRDALKMCKEALPDLVILDIKMPDLNGLDVCRSIKEDNNASTIPVIFLTSSREEVDEIAGFEVGAADFIYKPINPVIFKARLLNHLALKFQTDILRDLAETDGLTGIANRRRFEEQFHKEWRHFMRTSEPLSLLMIDVDYFKRYNDTYGHLAGDDCLKRIAATLSSAIKRPHDFIARYGGEEFVVILPRTGGAEAGLVAEKMLEAVRNLKIEHRRSDVSRNATISIGVAEAAIFDTADSKRLKSAADFALYRAKNLGRNQARICDITEYSRAFE</sequence>
<dbReference type="GO" id="GO:0043709">
    <property type="term" value="P:cell adhesion involved in single-species biofilm formation"/>
    <property type="evidence" value="ECO:0007669"/>
    <property type="project" value="TreeGrafter"/>
</dbReference>
<evidence type="ECO:0000313" key="7">
    <source>
        <dbReference type="Proteomes" id="UP000033618"/>
    </source>
</evidence>
<dbReference type="SUPFAM" id="SSF55073">
    <property type="entry name" value="Nucleotide cyclase"/>
    <property type="match status" value="1"/>
</dbReference>
<comment type="catalytic activity">
    <reaction evidence="2">
        <text>2 GTP = 3',3'-c-di-GMP + 2 diphosphate</text>
        <dbReference type="Rhea" id="RHEA:24898"/>
        <dbReference type="ChEBI" id="CHEBI:33019"/>
        <dbReference type="ChEBI" id="CHEBI:37565"/>
        <dbReference type="ChEBI" id="CHEBI:58805"/>
        <dbReference type="EC" id="2.7.7.65"/>
    </reaction>
</comment>
<dbReference type="InterPro" id="IPR001789">
    <property type="entry name" value="Sig_transdc_resp-reg_receiver"/>
</dbReference>
<dbReference type="CDD" id="cd01949">
    <property type="entry name" value="GGDEF"/>
    <property type="match status" value="1"/>
</dbReference>
<dbReference type="SMART" id="SM00448">
    <property type="entry name" value="REC"/>
    <property type="match status" value="1"/>
</dbReference>
<dbReference type="STRING" id="28092.WM40_11740"/>
<evidence type="ECO:0000256" key="2">
    <source>
        <dbReference type="ARBA" id="ARBA00034247"/>
    </source>
</evidence>
<dbReference type="InterPro" id="IPR043128">
    <property type="entry name" value="Rev_trsase/Diguanyl_cyclase"/>
</dbReference>
<evidence type="ECO:0000256" key="1">
    <source>
        <dbReference type="ARBA" id="ARBA00012528"/>
    </source>
</evidence>
<feature type="domain" description="GGDEF" evidence="5">
    <location>
        <begin position="174"/>
        <end position="311"/>
    </location>
</feature>
<reference evidence="6 7" key="1">
    <citation type="submission" date="2015-03" db="EMBL/GenBank/DDBJ databases">
        <title>Draft Genome Sequence of Burkholderia andropogonis type strain ICMP2807, isolated from Sorghum bicolor.</title>
        <authorList>
            <person name="Lopes-Santos L."/>
            <person name="Castro D.B."/>
            <person name="Ottoboni L.M."/>
            <person name="Park D."/>
            <person name="Weirc B.S."/>
            <person name="Destefano S.A."/>
        </authorList>
    </citation>
    <scope>NUCLEOTIDE SEQUENCE [LARGE SCALE GENOMIC DNA]</scope>
    <source>
        <strain evidence="6 7">ICMP2807</strain>
    </source>
</reference>
<dbReference type="SMART" id="SM00267">
    <property type="entry name" value="GGDEF"/>
    <property type="match status" value="1"/>
</dbReference>
<dbReference type="EMBL" id="LAQU01000010">
    <property type="protein sequence ID" value="KKB63407.1"/>
    <property type="molecule type" value="Genomic_DNA"/>
</dbReference>
<dbReference type="Pfam" id="PF00990">
    <property type="entry name" value="GGDEF"/>
    <property type="match status" value="1"/>
</dbReference>
<dbReference type="PATRIC" id="fig|28092.6.peg.2759"/>
<dbReference type="InterPro" id="IPR029787">
    <property type="entry name" value="Nucleotide_cyclase"/>
</dbReference>
<evidence type="ECO:0000259" key="4">
    <source>
        <dbReference type="PROSITE" id="PS50110"/>
    </source>
</evidence>
<gene>
    <name evidence="6" type="ORF">WM40_11740</name>
</gene>
<organism evidence="6 7">
    <name type="scientific">Robbsia andropogonis</name>
    <dbReference type="NCBI Taxonomy" id="28092"/>
    <lineage>
        <taxon>Bacteria</taxon>
        <taxon>Pseudomonadati</taxon>
        <taxon>Pseudomonadota</taxon>
        <taxon>Betaproteobacteria</taxon>
        <taxon>Burkholderiales</taxon>
        <taxon>Burkholderiaceae</taxon>
        <taxon>Robbsia</taxon>
    </lineage>
</organism>
<keyword evidence="7" id="KW-1185">Reference proteome</keyword>
<evidence type="ECO:0000313" key="6">
    <source>
        <dbReference type="EMBL" id="KKB63407.1"/>
    </source>
</evidence>
<dbReference type="InterPro" id="IPR000160">
    <property type="entry name" value="GGDEF_dom"/>
</dbReference>
<dbReference type="NCBIfam" id="TIGR00254">
    <property type="entry name" value="GGDEF"/>
    <property type="match status" value="1"/>
</dbReference>
<proteinExistence type="predicted"/>
<dbReference type="SUPFAM" id="SSF52172">
    <property type="entry name" value="CheY-like"/>
    <property type="match status" value="1"/>
</dbReference>
<dbReference type="PANTHER" id="PTHR45138">
    <property type="entry name" value="REGULATORY COMPONENTS OF SENSORY TRANSDUCTION SYSTEM"/>
    <property type="match status" value="1"/>
</dbReference>
<evidence type="ECO:0000256" key="3">
    <source>
        <dbReference type="PROSITE-ProRule" id="PRU00169"/>
    </source>
</evidence>
<dbReference type="Gene3D" id="3.30.70.270">
    <property type="match status" value="1"/>
</dbReference>
<dbReference type="Proteomes" id="UP000033618">
    <property type="component" value="Unassembled WGS sequence"/>
</dbReference>
<dbReference type="GO" id="GO:0005886">
    <property type="term" value="C:plasma membrane"/>
    <property type="evidence" value="ECO:0007669"/>
    <property type="project" value="TreeGrafter"/>
</dbReference>
<dbReference type="GO" id="GO:1902201">
    <property type="term" value="P:negative regulation of bacterial-type flagellum-dependent cell motility"/>
    <property type="evidence" value="ECO:0007669"/>
    <property type="project" value="TreeGrafter"/>
</dbReference>
<dbReference type="AlphaFoldDB" id="A0A0F5K1I0"/>
<comment type="caution">
    <text evidence="6">The sequence shown here is derived from an EMBL/GenBank/DDBJ whole genome shotgun (WGS) entry which is preliminary data.</text>
</comment>
<dbReference type="InterPro" id="IPR050469">
    <property type="entry name" value="Diguanylate_Cyclase"/>
</dbReference>
<dbReference type="PROSITE" id="PS50110">
    <property type="entry name" value="RESPONSE_REGULATORY"/>
    <property type="match status" value="1"/>
</dbReference>
<dbReference type="EC" id="2.7.7.65" evidence="1"/>
<keyword evidence="3" id="KW-0597">Phosphoprotein</keyword>
<feature type="domain" description="Response regulatory" evidence="4">
    <location>
        <begin position="16"/>
        <end position="131"/>
    </location>
</feature>
<dbReference type="GO" id="GO:0052621">
    <property type="term" value="F:diguanylate cyclase activity"/>
    <property type="evidence" value="ECO:0007669"/>
    <property type="project" value="UniProtKB-EC"/>
</dbReference>